<evidence type="ECO:0000313" key="8">
    <source>
        <dbReference type="EMBL" id="KAA0876580.1"/>
    </source>
</evidence>
<keyword evidence="8" id="KW-0966">Cell projection</keyword>
<dbReference type="PANTHER" id="PTHR30435">
    <property type="entry name" value="FLAGELLAR PROTEIN"/>
    <property type="match status" value="1"/>
</dbReference>
<protein>
    <recommendedName>
        <fullName evidence="3 6">Flagellar basal body rod protein FlgB</fullName>
    </recommendedName>
</protein>
<keyword evidence="8" id="KW-0282">Flagellum</keyword>
<evidence type="ECO:0000256" key="6">
    <source>
        <dbReference type="PIRNR" id="PIRNR002889"/>
    </source>
</evidence>
<dbReference type="PROSITE" id="PS00588">
    <property type="entry name" value="FLAGELLA_BB_ROD"/>
    <property type="match status" value="1"/>
</dbReference>
<evidence type="ECO:0000313" key="9">
    <source>
        <dbReference type="Proteomes" id="UP000325302"/>
    </source>
</evidence>
<keyword evidence="9" id="KW-1185">Reference proteome</keyword>
<dbReference type="GO" id="GO:0030694">
    <property type="term" value="C:bacterial-type flagellum basal body, rod"/>
    <property type="evidence" value="ECO:0007669"/>
    <property type="project" value="InterPro"/>
</dbReference>
<dbReference type="InterPro" id="IPR001444">
    <property type="entry name" value="Flag_bb_rod_N"/>
</dbReference>
<comment type="subunit">
    <text evidence="6">The basal body constitutes a major portion of the flagellar organelle and consists of a number of rings mounted on a central rod.</text>
</comment>
<proteinExistence type="inferred from homology"/>
<dbReference type="Proteomes" id="UP000325302">
    <property type="component" value="Unassembled WGS sequence"/>
</dbReference>
<comment type="function">
    <text evidence="5 6">Structural component of flagellum, the bacterial motility apparatus. Part of the rod structure of flagellar basal body.</text>
</comment>
<dbReference type="InterPro" id="IPR019776">
    <property type="entry name" value="Flagellar_basal_body_rod_CS"/>
</dbReference>
<dbReference type="PIRSF" id="PIRSF002889">
    <property type="entry name" value="Rod_FlgB"/>
    <property type="match status" value="1"/>
</dbReference>
<comment type="similarity">
    <text evidence="2 6">Belongs to the flagella basal body rod proteins family.</text>
</comment>
<accession>A0A5A9W709</accession>
<dbReference type="RefSeq" id="WP_149389830.1">
    <property type="nucleotide sequence ID" value="NZ_SMRS01000001.1"/>
</dbReference>
<evidence type="ECO:0000256" key="3">
    <source>
        <dbReference type="ARBA" id="ARBA00014376"/>
    </source>
</evidence>
<comment type="subcellular location">
    <subcellularLocation>
        <location evidence="1 6">Bacterial flagellum basal body</location>
    </subcellularLocation>
</comment>
<gene>
    <name evidence="8" type="primary">flgB</name>
    <name evidence="8" type="ORF">E1H14_02350</name>
</gene>
<dbReference type="AlphaFoldDB" id="A0A5A9W709"/>
<sequence length="135" mass="14836">MAINFKSALGTHAEALTLRARRAEVISNNIANADTPNFKARDLDFKAALEGRMSSSGIETVSLVRTQSGHQPAFVNPDFAADLLYRIPQQPAVDGNTVEVQEEMARFTDNALRYQASFEFLDSKFSGLKKAIKGE</sequence>
<dbReference type="NCBIfam" id="TIGR01396">
    <property type="entry name" value="FlgB"/>
    <property type="match status" value="1"/>
</dbReference>
<comment type="caution">
    <text evidence="8">The sequence shown here is derived from an EMBL/GenBank/DDBJ whole genome shotgun (WGS) entry which is preliminary data.</text>
</comment>
<evidence type="ECO:0000256" key="1">
    <source>
        <dbReference type="ARBA" id="ARBA00004117"/>
    </source>
</evidence>
<keyword evidence="4 6" id="KW-0975">Bacterial flagellum</keyword>
<evidence type="ECO:0000256" key="5">
    <source>
        <dbReference type="ARBA" id="ARBA00024934"/>
    </source>
</evidence>
<evidence type="ECO:0000256" key="4">
    <source>
        <dbReference type="ARBA" id="ARBA00023143"/>
    </source>
</evidence>
<dbReference type="GO" id="GO:0071978">
    <property type="term" value="P:bacterial-type flagellum-dependent swarming motility"/>
    <property type="evidence" value="ECO:0007669"/>
    <property type="project" value="TreeGrafter"/>
</dbReference>
<dbReference type="EMBL" id="SMRS01000001">
    <property type="protein sequence ID" value="KAA0876580.1"/>
    <property type="molecule type" value="Genomic_DNA"/>
</dbReference>
<evidence type="ECO:0000259" key="7">
    <source>
        <dbReference type="Pfam" id="PF00460"/>
    </source>
</evidence>
<name>A0A5A9W709_9GAMM</name>
<dbReference type="OrthoDB" id="9788334at2"/>
<dbReference type="Pfam" id="PF00460">
    <property type="entry name" value="Flg_bb_rod"/>
    <property type="match status" value="1"/>
</dbReference>
<organism evidence="8 9">
    <name type="scientific">Nitrincola tapanii</name>
    <dbReference type="NCBI Taxonomy" id="1708751"/>
    <lineage>
        <taxon>Bacteria</taxon>
        <taxon>Pseudomonadati</taxon>
        <taxon>Pseudomonadota</taxon>
        <taxon>Gammaproteobacteria</taxon>
        <taxon>Oceanospirillales</taxon>
        <taxon>Oceanospirillaceae</taxon>
        <taxon>Nitrincola</taxon>
    </lineage>
</organism>
<dbReference type="PANTHER" id="PTHR30435:SF12">
    <property type="entry name" value="FLAGELLAR BASAL BODY ROD PROTEIN FLGB"/>
    <property type="match status" value="1"/>
</dbReference>
<keyword evidence="8" id="KW-0969">Cilium</keyword>
<reference evidence="8 9" key="1">
    <citation type="submission" date="2019-03" db="EMBL/GenBank/DDBJ databases">
        <title>Nitrincola sp. nov. isolated from an Indian soda lake.</title>
        <authorList>
            <person name="Joshi A."/>
            <person name="Thite S.V."/>
            <person name="Joseph N."/>
            <person name="Dhotre D."/>
            <person name="Moorthy M."/>
            <person name="Shouche Y.S."/>
        </authorList>
    </citation>
    <scope>NUCLEOTIDE SEQUENCE [LARGE SCALE GENOMIC DNA]</scope>
    <source>
        <strain evidence="8 9">MEB193</strain>
    </source>
</reference>
<dbReference type="InterPro" id="IPR006300">
    <property type="entry name" value="FlgB"/>
</dbReference>
<evidence type="ECO:0000256" key="2">
    <source>
        <dbReference type="ARBA" id="ARBA00009677"/>
    </source>
</evidence>
<feature type="domain" description="Flagellar basal body rod protein N-terminal" evidence="7">
    <location>
        <begin position="11"/>
        <end position="39"/>
    </location>
</feature>